<dbReference type="AlphaFoldDB" id="A0AAD6DTR5"/>
<feature type="transmembrane region" description="Helical" evidence="6">
    <location>
        <begin position="182"/>
        <end position="203"/>
    </location>
</feature>
<comment type="caution">
    <text evidence="9">The sequence shown here is derived from an EMBL/GenBank/DDBJ whole genome shotgun (WGS) entry which is preliminary data.</text>
</comment>
<evidence type="ECO:0000256" key="3">
    <source>
        <dbReference type="ARBA" id="ARBA00022692"/>
    </source>
</evidence>
<accession>A0AAD6DTR5</accession>
<dbReference type="Gene3D" id="1.20.200.10">
    <property type="entry name" value="Fumarase/aspartase (Central domain)"/>
    <property type="match status" value="1"/>
</dbReference>
<dbReference type="InterPro" id="IPR019468">
    <property type="entry name" value="AdenyloSucc_lyase_C"/>
</dbReference>
<evidence type="ECO:0000259" key="8">
    <source>
        <dbReference type="PROSITE" id="PS50850"/>
    </source>
</evidence>
<dbReference type="InterPro" id="IPR036259">
    <property type="entry name" value="MFS_trans_sf"/>
</dbReference>
<dbReference type="PROSITE" id="PS00216">
    <property type="entry name" value="SUGAR_TRANSPORT_1"/>
    <property type="match status" value="1"/>
</dbReference>
<dbReference type="Pfam" id="PF00206">
    <property type="entry name" value="Lyase_1"/>
    <property type="match status" value="1"/>
</dbReference>
<dbReference type="SUPFAM" id="SSF103473">
    <property type="entry name" value="MFS general substrate transporter"/>
    <property type="match status" value="1"/>
</dbReference>
<keyword evidence="3 6" id="KW-0812">Transmembrane</keyword>
<dbReference type="InterPro" id="IPR020846">
    <property type="entry name" value="MFS_dom"/>
</dbReference>
<dbReference type="Gene3D" id="1.20.1250.20">
    <property type="entry name" value="MFS general substrate transporter like domains"/>
    <property type="match status" value="2"/>
</dbReference>
<dbReference type="PANTHER" id="PTHR48022">
    <property type="entry name" value="PLASTIDIC GLUCOSE TRANSPORTER 4"/>
    <property type="match status" value="1"/>
</dbReference>
<dbReference type="SMART" id="SM00998">
    <property type="entry name" value="ADSL_C"/>
    <property type="match status" value="1"/>
</dbReference>
<dbReference type="Proteomes" id="UP001213799">
    <property type="component" value="Unassembled WGS sequence"/>
</dbReference>
<feature type="transmembrane region" description="Helical" evidence="6">
    <location>
        <begin position="151"/>
        <end position="170"/>
    </location>
</feature>
<reference evidence="9" key="2">
    <citation type="submission" date="2023-01" db="EMBL/GenBank/DDBJ databases">
        <authorList>
            <person name="Petersen C."/>
        </authorList>
    </citation>
    <scope>NUCLEOTIDE SEQUENCE</scope>
    <source>
        <strain evidence="9">IBT 12815</strain>
    </source>
</reference>
<evidence type="ECO:0000256" key="1">
    <source>
        <dbReference type="ARBA" id="ARBA00004141"/>
    </source>
</evidence>
<evidence type="ECO:0000256" key="2">
    <source>
        <dbReference type="ARBA" id="ARBA00010992"/>
    </source>
</evidence>
<comment type="subcellular location">
    <subcellularLocation>
        <location evidence="1">Membrane</location>
        <topology evidence="1">Multi-pass membrane protein</topology>
    </subcellularLocation>
</comment>
<reference evidence="9" key="1">
    <citation type="journal article" date="2023" name="IMA Fungus">
        <title>Comparative genomic study of the Penicillium genus elucidates a diverse pangenome and 15 lateral gene transfer events.</title>
        <authorList>
            <person name="Petersen C."/>
            <person name="Sorensen T."/>
            <person name="Nielsen M.R."/>
            <person name="Sondergaard T.E."/>
            <person name="Sorensen J.L."/>
            <person name="Fitzpatrick D.A."/>
            <person name="Frisvad J.C."/>
            <person name="Nielsen K.L."/>
        </authorList>
    </citation>
    <scope>NUCLEOTIDE SEQUENCE</scope>
    <source>
        <strain evidence="9">IBT 12815</strain>
    </source>
</reference>
<evidence type="ECO:0000256" key="7">
    <source>
        <dbReference type="SAM" id="SignalP"/>
    </source>
</evidence>
<dbReference type="Pfam" id="PF00083">
    <property type="entry name" value="Sugar_tr"/>
    <property type="match status" value="2"/>
</dbReference>
<name>A0AAD6DTR5_9EURO</name>
<feature type="signal peptide" evidence="7">
    <location>
        <begin position="1"/>
        <end position="20"/>
    </location>
</feature>
<feature type="transmembrane region" description="Helical" evidence="6">
    <location>
        <begin position="263"/>
        <end position="282"/>
    </location>
</feature>
<dbReference type="SUPFAM" id="SSF48557">
    <property type="entry name" value="L-aspartase-like"/>
    <property type="match status" value="1"/>
</dbReference>
<dbReference type="GO" id="GO:0003824">
    <property type="term" value="F:catalytic activity"/>
    <property type="evidence" value="ECO:0007669"/>
    <property type="project" value="InterPro"/>
</dbReference>
<organism evidence="9 10">
    <name type="scientific">Penicillium hordei</name>
    <dbReference type="NCBI Taxonomy" id="40994"/>
    <lineage>
        <taxon>Eukaryota</taxon>
        <taxon>Fungi</taxon>
        <taxon>Dikarya</taxon>
        <taxon>Ascomycota</taxon>
        <taxon>Pezizomycotina</taxon>
        <taxon>Eurotiomycetes</taxon>
        <taxon>Eurotiomycetidae</taxon>
        <taxon>Eurotiales</taxon>
        <taxon>Aspergillaceae</taxon>
        <taxon>Penicillium</taxon>
    </lineage>
</organism>
<evidence type="ECO:0000256" key="4">
    <source>
        <dbReference type="ARBA" id="ARBA00022989"/>
    </source>
</evidence>
<dbReference type="PRINTS" id="PR00149">
    <property type="entry name" value="FUMRATELYASE"/>
</dbReference>
<keyword evidence="4 6" id="KW-1133">Transmembrane helix</keyword>
<dbReference type="PANTHER" id="PTHR48022:SF45">
    <property type="entry name" value="MAJOR FACILITATOR SUPERFAMILY (MFS) PROFILE DOMAIN-CONTAINING PROTEIN-RELATED"/>
    <property type="match status" value="1"/>
</dbReference>
<dbReference type="InterPro" id="IPR008948">
    <property type="entry name" value="L-Aspartase-like"/>
</dbReference>
<feature type="transmembrane region" description="Helical" evidence="6">
    <location>
        <begin position="92"/>
        <end position="111"/>
    </location>
</feature>
<feature type="chain" id="PRO_5041946965" description="Major facilitator superfamily (MFS) profile domain-containing protein" evidence="7">
    <location>
        <begin position="21"/>
        <end position="631"/>
    </location>
</feature>
<dbReference type="EMBL" id="JAQJAE010000005">
    <property type="protein sequence ID" value="KAJ5592881.1"/>
    <property type="molecule type" value="Genomic_DNA"/>
</dbReference>
<dbReference type="InterPro" id="IPR022761">
    <property type="entry name" value="Fumarate_lyase_N"/>
</dbReference>
<dbReference type="InterPro" id="IPR005829">
    <property type="entry name" value="Sugar_transporter_CS"/>
</dbReference>
<feature type="transmembrane region" description="Helical" evidence="6">
    <location>
        <begin position="288"/>
        <end position="316"/>
    </location>
</feature>
<protein>
    <recommendedName>
        <fullName evidence="8">Major facilitator superfamily (MFS) profile domain-containing protein</fullName>
    </recommendedName>
</protein>
<dbReference type="GeneID" id="81591081"/>
<evidence type="ECO:0000256" key="5">
    <source>
        <dbReference type="ARBA" id="ARBA00023136"/>
    </source>
</evidence>
<keyword evidence="5 6" id="KW-0472">Membrane</keyword>
<feature type="transmembrane region" description="Helical" evidence="6">
    <location>
        <begin position="360"/>
        <end position="377"/>
    </location>
</feature>
<dbReference type="InterPro" id="IPR000362">
    <property type="entry name" value="Fumarate_lyase_fam"/>
</dbReference>
<dbReference type="GO" id="GO:0016020">
    <property type="term" value="C:membrane"/>
    <property type="evidence" value="ECO:0007669"/>
    <property type="project" value="UniProtKB-SubCell"/>
</dbReference>
<feature type="domain" description="Major facilitator superfamily (MFS) profile" evidence="8">
    <location>
        <begin position="11"/>
        <end position="553"/>
    </location>
</feature>
<keyword evidence="7" id="KW-0732">Signal</keyword>
<evidence type="ECO:0000313" key="9">
    <source>
        <dbReference type="EMBL" id="KAJ5592881.1"/>
    </source>
</evidence>
<dbReference type="InterPro" id="IPR005828">
    <property type="entry name" value="MFS_sugar_transport-like"/>
</dbReference>
<gene>
    <name evidence="9" type="ORF">N7537_009785</name>
</gene>
<keyword evidence="10" id="KW-1185">Reference proteome</keyword>
<evidence type="ECO:0000313" key="10">
    <source>
        <dbReference type="Proteomes" id="UP001213799"/>
    </source>
</evidence>
<comment type="similarity">
    <text evidence="2">Belongs to the major facilitator superfamily. Sugar transporter (TC 2.A.1.1) family.</text>
</comment>
<sequence length="631" mass="68499">MTSRALSLAQILLVVCPAYTLFGYNQSGLGSLVSLSDWVKHFPAIDTVNTKGAEASHNATIQGVVIATFTLGALPGCLSCSYTADKFGRRPVIFMGGLLALIGQVLETSSYQLAQMIVGRTMLGAGIGMLSGTVPTWQSECPSSKNRGKHVVLDDLFIALGYMLQAWINFGFYQFKTGPVTWRAPIAIPIVLAIVLLISIVFLPESPRWLDASGISGEIAGIFEQGLGLDAENARILSGGTLTLKFLSCFVSSFTIDRFGRRIALMVSGGGMASCMLIATSFPHSNYAAQIISVLFVFFFNFFIPIGFLGANFLYCTEVAPIRLRVAMSSISTANRWLWNFVVTMITPVAIKTIGYKYYIVYTCIGAFVPITVYFLYPEMMGHSLEEVDLIFRESISVVNWVEPIPMEREQLAAELGLKNPDITWHVARDIIAEVLNFLALAGGTLGKIALDVMIMSSNEFDEVSEPFVPHRGASSTMPQKRNPISSEVILAASKMLCANASLGLDAMVTDFGRASGPWHLEWVAIPNAFVTAVGALHQMSFALGGLVVKVDSMRRNLYSTKGLIVGEAVMMGLAPHLGRQGAHDLVYEAGKSAIEQNRTLLEVLEEIPSLAGITTPEQLAAFCDQLRYMG</sequence>
<dbReference type="InterPro" id="IPR050360">
    <property type="entry name" value="MFS_Sugar_Transporters"/>
</dbReference>
<dbReference type="RefSeq" id="XP_056749507.1">
    <property type="nucleotide sequence ID" value="XM_056900839.1"/>
</dbReference>
<proteinExistence type="inferred from homology"/>
<feature type="transmembrane region" description="Helical" evidence="6">
    <location>
        <begin position="59"/>
        <end position="80"/>
    </location>
</feature>
<dbReference type="GO" id="GO:0005351">
    <property type="term" value="F:carbohydrate:proton symporter activity"/>
    <property type="evidence" value="ECO:0007669"/>
    <property type="project" value="TreeGrafter"/>
</dbReference>
<evidence type="ECO:0000256" key="6">
    <source>
        <dbReference type="SAM" id="Phobius"/>
    </source>
</evidence>
<dbReference type="PROSITE" id="PS50850">
    <property type="entry name" value="MFS"/>
    <property type="match status" value="1"/>
</dbReference>
<dbReference type="Gene3D" id="1.10.40.30">
    <property type="entry name" value="Fumarase/aspartase (C-terminal domain)"/>
    <property type="match status" value="1"/>
</dbReference>
<dbReference type="Pfam" id="PF10397">
    <property type="entry name" value="ADSL_C"/>
    <property type="match status" value="1"/>
</dbReference>